<dbReference type="EMBL" id="ML978098">
    <property type="protein sequence ID" value="KAF2008274.1"/>
    <property type="molecule type" value="Genomic_DNA"/>
</dbReference>
<feature type="compositionally biased region" description="Polar residues" evidence="1">
    <location>
        <begin position="273"/>
        <end position="283"/>
    </location>
</feature>
<name>A0A6A5X655_9PLEO</name>
<keyword evidence="3" id="KW-1185">Reference proteome</keyword>
<evidence type="ECO:0000256" key="1">
    <source>
        <dbReference type="SAM" id="MobiDB-lite"/>
    </source>
</evidence>
<dbReference type="Proteomes" id="UP000799778">
    <property type="component" value="Unassembled WGS sequence"/>
</dbReference>
<feature type="compositionally biased region" description="Polar residues" evidence="1">
    <location>
        <begin position="60"/>
        <end position="77"/>
    </location>
</feature>
<dbReference type="RefSeq" id="XP_033376613.1">
    <property type="nucleotide sequence ID" value="XM_033529743.1"/>
</dbReference>
<gene>
    <name evidence="2" type="ORF">BU24DRAFT_429496</name>
</gene>
<accession>A0A6A5X655</accession>
<feature type="region of interest" description="Disordered" evidence="1">
    <location>
        <begin position="60"/>
        <end position="94"/>
    </location>
</feature>
<feature type="region of interest" description="Disordered" evidence="1">
    <location>
        <begin position="1"/>
        <end position="24"/>
    </location>
</feature>
<sequence>MFPSSADETSLPLLTRQPLTTSTMQHLPSTVQPFTTSTMQHLPPTVQPFTTSAMQHLPSTVQQSMPAWQNSRSNDPASSKGPAPSTVQRPSKHVPIFSPEQYTKMVKMNYDTILLGFYWDSILGGNGLRFRHVCERQYTIEEIITGITCIFKEHNGLPKDLQPLLNLKLFTIEVARSKPPKTLISKDGIARALIALLSTPLQVPGYSGQRSVIGYEDNGSTLTLMLDVTEEHKQHSIFYEEADLSWSQVLRVVEPHLHSIREHWHNQNQIVDNTNNSLDNNTKSLDNTNSLDNNTNSLDN</sequence>
<reference evidence="2" key="1">
    <citation type="journal article" date="2020" name="Stud. Mycol.">
        <title>101 Dothideomycetes genomes: a test case for predicting lifestyles and emergence of pathogens.</title>
        <authorList>
            <person name="Haridas S."/>
            <person name="Albert R."/>
            <person name="Binder M."/>
            <person name="Bloem J."/>
            <person name="Labutti K."/>
            <person name="Salamov A."/>
            <person name="Andreopoulos B."/>
            <person name="Baker S."/>
            <person name="Barry K."/>
            <person name="Bills G."/>
            <person name="Bluhm B."/>
            <person name="Cannon C."/>
            <person name="Castanera R."/>
            <person name="Culley D."/>
            <person name="Daum C."/>
            <person name="Ezra D."/>
            <person name="Gonzalez J."/>
            <person name="Henrissat B."/>
            <person name="Kuo A."/>
            <person name="Liang C."/>
            <person name="Lipzen A."/>
            <person name="Lutzoni F."/>
            <person name="Magnuson J."/>
            <person name="Mondo S."/>
            <person name="Nolan M."/>
            <person name="Ohm R."/>
            <person name="Pangilinan J."/>
            <person name="Park H.-J."/>
            <person name="Ramirez L."/>
            <person name="Alfaro M."/>
            <person name="Sun H."/>
            <person name="Tritt A."/>
            <person name="Yoshinaga Y."/>
            <person name="Zwiers L.-H."/>
            <person name="Turgeon B."/>
            <person name="Goodwin S."/>
            <person name="Spatafora J."/>
            <person name="Crous P."/>
            <person name="Grigoriev I."/>
        </authorList>
    </citation>
    <scope>NUCLEOTIDE SEQUENCE</scope>
    <source>
        <strain evidence="2">CBS 175.79</strain>
    </source>
</reference>
<organism evidence="2 3">
    <name type="scientific">Aaosphaeria arxii CBS 175.79</name>
    <dbReference type="NCBI Taxonomy" id="1450172"/>
    <lineage>
        <taxon>Eukaryota</taxon>
        <taxon>Fungi</taxon>
        <taxon>Dikarya</taxon>
        <taxon>Ascomycota</taxon>
        <taxon>Pezizomycotina</taxon>
        <taxon>Dothideomycetes</taxon>
        <taxon>Pleosporomycetidae</taxon>
        <taxon>Pleosporales</taxon>
        <taxon>Pleosporales incertae sedis</taxon>
        <taxon>Aaosphaeria</taxon>
    </lineage>
</organism>
<evidence type="ECO:0000313" key="2">
    <source>
        <dbReference type="EMBL" id="KAF2008274.1"/>
    </source>
</evidence>
<dbReference type="AlphaFoldDB" id="A0A6A5X655"/>
<feature type="region of interest" description="Disordered" evidence="1">
    <location>
        <begin position="273"/>
        <end position="300"/>
    </location>
</feature>
<feature type="compositionally biased region" description="Low complexity" evidence="1">
    <location>
        <begin position="284"/>
        <end position="300"/>
    </location>
</feature>
<dbReference type="GeneID" id="54287140"/>
<feature type="non-terminal residue" evidence="2">
    <location>
        <position position="300"/>
    </location>
</feature>
<protein>
    <submittedName>
        <fullName evidence="2">Uncharacterized protein</fullName>
    </submittedName>
</protein>
<evidence type="ECO:0000313" key="3">
    <source>
        <dbReference type="Proteomes" id="UP000799778"/>
    </source>
</evidence>
<proteinExistence type="predicted"/>